<sequence>MATYLECCEELQFQHGPIEKLSNTDTWHNVHSLPIAISNSLDLLVVALKNTLHVYKCSQYASALITKSTDLARGEMDVDRSKTTNLSLNSNILAIEACKTKSLLAYQLDTGEAGVLELHDLAKKPVPLPELRCFSWSGDKLICYHTNLNNELVIYNFEKYTGICDLPENISCKTPVFSSDIYICALETPQIAPFWAVGHANPPFFITVTADGYVSERIDISTEQHNCNCRLAGICPISENQVLTALLIKTDTTIDSAISLYCLSKDTKTNKQFTVENELFIQDESFGDSLADPFGGTVKFVSFEPLGIVLVFCSHTSQALVLGHGKLWNNEWNVLGMDEGCSLEVSDSLNCPRGIAISTTFRETLHRRHAQVDTPPLVNPPLVLLAQRDCTISLHYIVSPHSIEVTTKVETAGAKVLSADNLLSHDSKLSAYDKPLSPTKNSQLSPLVERFFREGVNSGDGLPIYERGIRDTLIEALSQAFHLVDQSLDGLDRLSTEAIEPMPAIPDIKISADKHPNLQKEDYNLSHVRRLIAEFVCIATKQLYCPPLQVQMDIIDLEAKVRSRVKWLKNPSTKCNDFLFQHFSAETTAATLAYTNYLLEPGFFSIGASLCPYQELNSLVPIAEEFRPSQPGADGSESNNASIGVEEEATLYGSVDAMLAAVSLQEESRTNGKETTYSTGIQTLPPQAPVLRVDAIDEIMGNSCIIKPQTIQGFQNLFRCDEEKAKLRNTITDRIRIGHVEADVLRVDDKKVVHKNWPKSWPAPPVSTIHAGGSTFVELSAVKFRAERERIAKEGTAKEGITKEGITKEGITKEGITKEGITKEGITKEGIAKEGIAKEGITKEGITKEGIAKEGITKEGITKEGITKEGIATTAMAEGGPMETADEMAAGAMETAEPANMIADEMTVRSEDGPNPSAFADEPKPLKEADVPIQTIEQSVSETQDKSPAANSDHPSVKADFSAMLLEPVDAIGGGAFRRQTYGFGESSLLSKTLDQANNRQSGGDASASSFGGFSSFATCGGSLADLAQKASSGSGFADFCSPGSFGSFGSFGYSAFSTGTGIVSKGFTDTGFGQGNFKGFTSSAGGFGEGGPKTFSQSASGQQQIPASGPPSEGDLWNKPRWANPLN</sequence>
<dbReference type="AlphaFoldDB" id="A0A1R4AB97"/>
<gene>
    <name evidence="2" type="ORF">BMR1_03g00315</name>
</gene>
<reference evidence="2 3" key="1">
    <citation type="journal article" date="2012" name="Nucleic Acids Res.">
        <title>Sequencing of the smallest Apicomplexan genome from the human pathogen Babesia microti.</title>
        <authorList>
            <person name="Cornillot E."/>
            <person name="Hadj-Kaddour K."/>
            <person name="Dassouli A."/>
            <person name="Noel B."/>
            <person name="Ranwez V."/>
            <person name="Vacherie B."/>
            <person name="Augagneur Y."/>
            <person name="Bres V."/>
            <person name="Duclos A."/>
            <person name="Randazzo S."/>
            <person name="Carcy B."/>
            <person name="Debierre-Grockiego F."/>
            <person name="Delbecq S."/>
            <person name="Moubri-Menage K."/>
            <person name="Shams-Eldin H."/>
            <person name="Usmani-Brown S."/>
            <person name="Bringaud F."/>
            <person name="Wincker P."/>
            <person name="Vivares C.P."/>
            <person name="Schwarz R.T."/>
            <person name="Schetters T.P."/>
            <person name="Krause P.J."/>
            <person name="Gorenflot A."/>
            <person name="Berry V."/>
            <person name="Barbe V."/>
            <person name="Ben Mamoun C."/>
        </authorList>
    </citation>
    <scope>NUCLEOTIDE SEQUENCE [LARGE SCALE GENOMIC DNA]</scope>
    <source>
        <strain evidence="2 3">RI</strain>
    </source>
</reference>
<dbReference type="OrthoDB" id="637682at2759"/>
<dbReference type="KEGG" id="bmic:BMR1_03g00315"/>
<dbReference type="Gene3D" id="2.130.10.10">
    <property type="entry name" value="YVTN repeat-like/Quinoprotein amine dehydrogenase"/>
    <property type="match status" value="1"/>
</dbReference>
<protein>
    <submittedName>
        <fullName evidence="2">Uncharacterized protein</fullName>
    </submittedName>
</protein>
<keyword evidence="3" id="KW-1185">Reference proteome</keyword>
<dbReference type="GeneID" id="24424698"/>
<name>A0A1R4AB97_BABMR</name>
<organism evidence="2 3">
    <name type="scientific">Babesia microti (strain RI)</name>
    <dbReference type="NCBI Taxonomy" id="1133968"/>
    <lineage>
        <taxon>Eukaryota</taxon>
        <taxon>Sar</taxon>
        <taxon>Alveolata</taxon>
        <taxon>Apicomplexa</taxon>
        <taxon>Aconoidasida</taxon>
        <taxon>Piroplasmida</taxon>
        <taxon>Babesiidae</taxon>
        <taxon>Babesia</taxon>
    </lineage>
</organism>
<evidence type="ECO:0000313" key="2">
    <source>
        <dbReference type="EMBL" id="SJK86224.1"/>
    </source>
</evidence>
<dbReference type="Proteomes" id="UP000002899">
    <property type="component" value="Chromosome III"/>
</dbReference>
<proteinExistence type="predicted"/>
<dbReference type="InterPro" id="IPR015943">
    <property type="entry name" value="WD40/YVTN_repeat-like_dom_sf"/>
</dbReference>
<evidence type="ECO:0000256" key="1">
    <source>
        <dbReference type="SAM" id="MobiDB-lite"/>
    </source>
</evidence>
<feature type="compositionally biased region" description="Polar residues" evidence="1">
    <location>
        <begin position="1095"/>
        <end position="1107"/>
    </location>
</feature>
<feature type="region of interest" description="Disordered" evidence="1">
    <location>
        <begin position="1084"/>
        <end position="1128"/>
    </location>
</feature>
<dbReference type="VEuPathDB" id="PiroplasmaDB:BMR1_03g00315"/>
<dbReference type="EMBL" id="LN871598">
    <property type="protein sequence ID" value="SJK86224.1"/>
    <property type="molecule type" value="Genomic_DNA"/>
</dbReference>
<dbReference type="RefSeq" id="XP_021338408.1">
    <property type="nucleotide sequence ID" value="XM_021481813.1"/>
</dbReference>
<evidence type="ECO:0000313" key="3">
    <source>
        <dbReference type="Proteomes" id="UP000002899"/>
    </source>
</evidence>
<reference evidence="2 3" key="2">
    <citation type="journal article" date="2013" name="PLoS ONE">
        <title>Whole genome mapping and re-organization of the nuclear and mitochondrial genomes of Babesia microti isolates.</title>
        <authorList>
            <person name="Cornillot E."/>
            <person name="Dassouli A."/>
            <person name="Garg A."/>
            <person name="Pachikara N."/>
            <person name="Randazzo S."/>
            <person name="Depoix D."/>
            <person name="Carcy B."/>
            <person name="Delbecq S."/>
            <person name="Frutos R."/>
            <person name="Silva J.C."/>
            <person name="Sutton R."/>
            <person name="Krause P.J."/>
            <person name="Mamoun C.B."/>
        </authorList>
    </citation>
    <scope>NUCLEOTIDE SEQUENCE [LARGE SCALE GENOMIC DNA]</scope>
    <source>
        <strain evidence="2 3">RI</strain>
    </source>
</reference>
<reference evidence="2 3" key="3">
    <citation type="journal article" date="2016" name="Sci. Rep.">
        <title>Genome-wide diversity and gene expression profiling of Babesia microti isolates identify polymorphic genes that mediate host-pathogen interactions.</title>
        <authorList>
            <person name="Silva J.C."/>
            <person name="Cornillot E."/>
            <person name="McCracken C."/>
            <person name="Usmani-Brown S."/>
            <person name="Dwivedi A."/>
            <person name="Ifeonu O.O."/>
            <person name="Crabtree J."/>
            <person name="Gotia H.T."/>
            <person name="Virji A.Z."/>
            <person name="Reynes C."/>
            <person name="Colinge J."/>
            <person name="Kumar V."/>
            <person name="Lawres L."/>
            <person name="Pazzi J.E."/>
            <person name="Pablo J.V."/>
            <person name="Hung C."/>
            <person name="Brancato J."/>
            <person name="Kumari P."/>
            <person name="Orvis J."/>
            <person name="Tretina K."/>
            <person name="Chibucos M."/>
            <person name="Ott S."/>
            <person name="Sadzewicz L."/>
            <person name="Sengamalay N."/>
            <person name="Shetty A.C."/>
            <person name="Su Q."/>
            <person name="Tallon L."/>
            <person name="Fraser C.M."/>
            <person name="Frutos R."/>
            <person name="Molina D.M."/>
            <person name="Krause P.J."/>
            <person name="Ben Mamoun C."/>
        </authorList>
    </citation>
    <scope>NUCLEOTIDE SEQUENCE [LARGE SCALE GENOMIC DNA]</scope>
    <source>
        <strain evidence="2 3">RI</strain>
    </source>
</reference>
<accession>A0A1R4AB97</accession>